<dbReference type="Proteomes" id="UP000320461">
    <property type="component" value="Unassembled WGS sequence"/>
</dbReference>
<dbReference type="EMBL" id="BJLQ01000002">
    <property type="protein sequence ID" value="GEA82963.1"/>
    <property type="molecule type" value="Genomic_DNA"/>
</dbReference>
<dbReference type="RefSeq" id="WP_048343977.1">
    <property type="nucleotide sequence ID" value="NZ_BJLQ01000002.1"/>
</dbReference>
<feature type="domain" description="AB hydrolase-1" evidence="1">
    <location>
        <begin position="27"/>
        <end position="261"/>
    </location>
</feature>
<dbReference type="Gene3D" id="3.40.50.1820">
    <property type="entry name" value="alpha/beta hydrolase"/>
    <property type="match status" value="1"/>
</dbReference>
<sequence>MSARDGRPDGKVPLVVHRYGNAAAPTVVLVHGLTEAGTTWPDLVAHWGDTWDVVAPDLRGHGRSPRFTDDELRRAPDVMLDDLVDLLDAQPGPVVLVGHSLGGLLALRAALARPAQVRALVLEDPAKPDGIPTTDPALDGPAFVAHPTVVAGVEASLIATARDRAAEVARMRRETPWSDTEIEAWADSRPLVDRAYVRGGRFLGEPAWEERFAALTVPTLLVLPPGAPMAPRPGLVDNPLVSTVTIDGAGHCVRRDQPTVYHAAVDAFLHEHAGRQR</sequence>
<dbReference type="InterPro" id="IPR029058">
    <property type="entry name" value="AB_hydrolase_fold"/>
</dbReference>
<proteinExistence type="predicted"/>
<gene>
    <name evidence="2" type="ORF">CGE01nite_02140</name>
</gene>
<dbReference type="PRINTS" id="PR00111">
    <property type="entry name" value="ABHYDROLASE"/>
</dbReference>
<dbReference type="PANTHER" id="PTHR43194">
    <property type="entry name" value="HYDROLASE ALPHA/BETA FOLD FAMILY"/>
    <property type="match status" value="1"/>
</dbReference>
<protein>
    <recommendedName>
        <fullName evidence="1">AB hydrolase-1 domain-containing protein</fullName>
    </recommendedName>
</protein>
<evidence type="ECO:0000259" key="1">
    <source>
        <dbReference type="Pfam" id="PF12697"/>
    </source>
</evidence>
<name>A0A4Y3KGG2_9CELL</name>
<keyword evidence="3" id="KW-1185">Reference proteome</keyword>
<dbReference type="InterPro" id="IPR050228">
    <property type="entry name" value="Carboxylesterase_BioH"/>
</dbReference>
<dbReference type="SUPFAM" id="SSF53474">
    <property type="entry name" value="alpha/beta-Hydrolases"/>
    <property type="match status" value="1"/>
</dbReference>
<dbReference type="GO" id="GO:0003824">
    <property type="term" value="F:catalytic activity"/>
    <property type="evidence" value="ECO:0007669"/>
    <property type="project" value="InterPro"/>
</dbReference>
<dbReference type="AlphaFoldDB" id="A0A4Y3KGG2"/>
<dbReference type="PANTHER" id="PTHR43194:SF5">
    <property type="entry name" value="PIMELOYL-[ACYL-CARRIER PROTEIN] METHYL ESTER ESTERASE"/>
    <property type="match status" value="1"/>
</dbReference>
<dbReference type="Pfam" id="PF12697">
    <property type="entry name" value="Abhydrolase_6"/>
    <property type="match status" value="1"/>
</dbReference>
<evidence type="ECO:0000313" key="3">
    <source>
        <dbReference type="Proteomes" id="UP000320461"/>
    </source>
</evidence>
<accession>A0A4Y3KGG2</accession>
<dbReference type="InterPro" id="IPR000639">
    <property type="entry name" value="Epox_hydrolase-like"/>
</dbReference>
<organism evidence="2 3">
    <name type="scientific">Cellulomonas gelida</name>
    <dbReference type="NCBI Taxonomy" id="1712"/>
    <lineage>
        <taxon>Bacteria</taxon>
        <taxon>Bacillati</taxon>
        <taxon>Actinomycetota</taxon>
        <taxon>Actinomycetes</taxon>
        <taxon>Micrococcales</taxon>
        <taxon>Cellulomonadaceae</taxon>
        <taxon>Cellulomonas</taxon>
    </lineage>
</organism>
<dbReference type="OrthoDB" id="8444301at2"/>
<dbReference type="InterPro" id="IPR000073">
    <property type="entry name" value="AB_hydrolase_1"/>
</dbReference>
<comment type="caution">
    <text evidence="2">The sequence shown here is derived from an EMBL/GenBank/DDBJ whole genome shotgun (WGS) entry which is preliminary data.</text>
</comment>
<dbReference type="PRINTS" id="PR00412">
    <property type="entry name" value="EPOXHYDRLASE"/>
</dbReference>
<reference evidence="2 3" key="1">
    <citation type="submission" date="2019-06" db="EMBL/GenBank/DDBJ databases">
        <title>Whole genome shotgun sequence of Cellulomonas gelida NBRC 3748.</title>
        <authorList>
            <person name="Hosoyama A."/>
            <person name="Uohara A."/>
            <person name="Ohji S."/>
            <person name="Ichikawa N."/>
        </authorList>
    </citation>
    <scope>NUCLEOTIDE SEQUENCE [LARGE SCALE GENOMIC DNA]</scope>
    <source>
        <strain evidence="2 3">NBRC 3748</strain>
    </source>
</reference>
<evidence type="ECO:0000313" key="2">
    <source>
        <dbReference type="EMBL" id="GEA82963.1"/>
    </source>
</evidence>